<evidence type="ECO:0000313" key="4">
    <source>
        <dbReference type="EMBL" id="SFN39922.1"/>
    </source>
</evidence>
<evidence type="ECO:0000313" key="5">
    <source>
        <dbReference type="Proteomes" id="UP000198867"/>
    </source>
</evidence>
<reference evidence="5" key="1">
    <citation type="submission" date="2016-10" db="EMBL/GenBank/DDBJ databases">
        <authorList>
            <person name="Varghese N."/>
            <person name="Submissions S."/>
        </authorList>
    </citation>
    <scope>NUCLEOTIDE SEQUENCE [LARGE SCALE GENOMIC DNA]</scope>
    <source>
        <strain evidence="5">CGMCC 1.11101</strain>
    </source>
</reference>
<dbReference type="InterPro" id="IPR055170">
    <property type="entry name" value="GFO_IDH_MocA-like_dom"/>
</dbReference>
<sequence length="348" mass="36719">MSRTNGPLADAGAKPRLVGLIGAGRMGRAHMAAWGQLGASVIVFAHEGAAELAGRHGVRTASSMEQLLSRVDFVDIVTPSDTHAEFAVTAIEAGHDVVCEKPLALSTSSALAVQTAAELYGRTVFPAHVVRFTKPNIAAHRAIQKGRIGQVAVARFHRSTAAPFPGSWLSDDARSGGIVFDLMIHDLDQARWMCGAVDSVYAVRSRPVPGDASGICTVHATLTHASGAISQVTATWGPIGTQFFSSFSIAGDLGVIRHDSRQISELSIDIPDAGGSPRLVRRALAAAQHNPYLSELEAFLQLRPTLDPRVTCEDGVEAVRLAEAVSRAISSGVVTQLHDASQAEMAVR</sequence>
<gene>
    <name evidence="4" type="ORF">SAMN05216219_0407</name>
</gene>
<dbReference type="InterPro" id="IPR036291">
    <property type="entry name" value="NAD(P)-bd_dom_sf"/>
</dbReference>
<protein>
    <submittedName>
        <fullName evidence="4">Myo-inositol 2-dehydrogenase / D-chiro-inositol 1-dehydrogenase</fullName>
    </submittedName>
</protein>
<dbReference type="PANTHER" id="PTHR43377">
    <property type="entry name" value="BILIVERDIN REDUCTASE A"/>
    <property type="match status" value="1"/>
</dbReference>
<evidence type="ECO:0000259" key="2">
    <source>
        <dbReference type="Pfam" id="PF01408"/>
    </source>
</evidence>
<dbReference type="Proteomes" id="UP000198867">
    <property type="component" value="Unassembled WGS sequence"/>
</dbReference>
<dbReference type="Pfam" id="PF01408">
    <property type="entry name" value="GFO_IDH_MocA"/>
    <property type="match status" value="1"/>
</dbReference>
<feature type="domain" description="Gfo/Idh/MocA-like oxidoreductase N-terminal" evidence="2">
    <location>
        <begin position="18"/>
        <end position="127"/>
    </location>
</feature>
<dbReference type="RefSeq" id="WP_177216679.1">
    <property type="nucleotide sequence ID" value="NZ_FOVM01000001.1"/>
</dbReference>
<dbReference type="STRING" id="995034.SAMN05216219_0407"/>
<proteinExistence type="predicted"/>
<name>A0A1I4YPI5_9MICO</name>
<dbReference type="Pfam" id="PF22725">
    <property type="entry name" value="GFO_IDH_MocA_C3"/>
    <property type="match status" value="1"/>
</dbReference>
<evidence type="ECO:0000259" key="3">
    <source>
        <dbReference type="Pfam" id="PF22725"/>
    </source>
</evidence>
<dbReference type="SUPFAM" id="SSF51735">
    <property type="entry name" value="NAD(P)-binding Rossmann-fold domains"/>
    <property type="match status" value="1"/>
</dbReference>
<dbReference type="AlphaFoldDB" id="A0A1I4YPI5"/>
<dbReference type="PANTHER" id="PTHR43377:SF1">
    <property type="entry name" value="BILIVERDIN REDUCTASE A"/>
    <property type="match status" value="1"/>
</dbReference>
<dbReference type="InterPro" id="IPR000683">
    <property type="entry name" value="Gfo/Idh/MocA-like_OxRdtase_N"/>
</dbReference>
<keyword evidence="5" id="KW-1185">Reference proteome</keyword>
<dbReference type="GO" id="GO:0000166">
    <property type="term" value="F:nucleotide binding"/>
    <property type="evidence" value="ECO:0007669"/>
    <property type="project" value="InterPro"/>
</dbReference>
<dbReference type="EMBL" id="FOVM01000001">
    <property type="protein sequence ID" value="SFN39922.1"/>
    <property type="molecule type" value="Genomic_DNA"/>
</dbReference>
<dbReference type="InterPro" id="IPR051450">
    <property type="entry name" value="Gfo/Idh/MocA_Oxidoreductases"/>
</dbReference>
<accession>A0A1I4YPI5</accession>
<evidence type="ECO:0000256" key="1">
    <source>
        <dbReference type="ARBA" id="ARBA00023027"/>
    </source>
</evidence>
<dbReference type="Gene3D" id="3.30.360.10">
    <property type="entry name" value="Dihydrodipicolinate Reductase, domain 2"/>
    <property type="match status" value="1"/>
</dbReference>
<organism evidence="4 5">
    <name type="scientific">Mycetocola miduiensis</name>
    <dbReference type="NCBI Taxonomy" id="995034"/>
    <lineage>
        <taxon>Bacteria</taxon>
        <taxon>Bacillati</taxon>
        <taxon>Actinomycetota</taxon>
        <taxon>Actinomycetes</taxon>
        <taxon>Micrococcales</taxon>
        <taxon>Microbacteriaceae</taxon>
        <taxon>Mycetocola</taxon>
    </lineage>
</organism>
<feature type="domain" description="GFO/IDH/MocA-like oxidoreductase" evidence="3">
    <location>
        <begin position="138"/>
        <end position="256"/>
    </location>
</feature>
<dbReference type="Gene3D" id="3.40.50.720">
    <property type="entry name" value="NAD(P)-binding Rossmann-like Domain"/>
    <property type="match status" value="1"/>
</dbReference>
<keyword evidence="1" id="KW-0520">NAD</keyword>
<dbReference type="SUPFAM" id="SSF55347">
    <property type="entry name" value="Glyceraldehyde-3-phosphate dehydrogenase-like, C-terminal domain"/>
    <property type="match status" value="1"/>
</dbReference>